<dbReference type="SMART" id="SM00895">
    <property type="entry name" value="FCD"/>
    <property type="match status" value="1"/>
</dbReference>
<comment type="caution">
    <text evidence="6">The sequence shown here is derived from an EMBL/GenBank/DDBJ whole genome shotgun (WGS) entry which is preliminary data.</text>
</comment>
<keyword evidence="2" id="KW-0238">DNA-binding</keyword>
<dbReference type="CDD" id="cd07377">
    <property type="entry name" value="WHTH_GntR"/>
    <property type="match status" value="1"/>
</dbReference>
<evidence type="ECO:0000259" key="5">
    <source>
        <dbReference type="PROSITE" id="PS50949"/>
    </source>
</evidence>
<name>A0ABY2EUH1_9GAMM</name>
<reference evidence="6 7" key="1">
    <citation type="submission" date="2019-03" db="EMBL/GenBank/DDBJ databases">
        <title>Genomic Encyclopedia of Archaeal and Bacterial Type Strains, Phase II (KMG-II): from individual species to whole genera.</title>
        <authorList>
            <person name="Goeker M."/>
        </authorList>
    </citation>
    <scope>NUCLEOTIDE SEQUENCE [LARGE SCALE GENOMIC DNA]</scope>
    <source>
        <strain evidence="6 7">DSM 15594</strain>
    </source>
</reference>
<feature type="domain" description="HTH gntR-type" evidence="5">
    <location>
        <begin position="10"/>
        <end position="78"/>
    </location>
</feature>
<protein>
    <submittedName>
        <fullName evidence="6">GntR family transcriptional activator of glc operon</fullName>
    </submittedName>
</protein>
<evidence type="ECO:0000313" key="6">
    <source>
        <dbReference type="EMBL" id="TDW54381.1"/>
    </source>
</evidence>
<gene>
    <name evidence="6" type="ORF">LY04_03462</name>
</gene>
<dbReference type="InterPro" id="IPR000524">
    <property type="entry name" value="Tscrpt_reg_HTH_GntR"/>
</dbReference>
<dbReference type="Pfam" id="PF00392">
    <property type="entry name" value="GntR"/>
    <property type="match status" value="1"/>
</dbReference>
<keyword evidence="1" id="KW-0805">Transcription regulation</keyword>
<dbReference type="InterPro" id="IPR008920">
    <property type="entry name" value="TF_FadR/GntR_C"/>
</dbReference>
<evidence type="ECO:0000256" key="2">
    <source>
        <dbReference type="ARBA" id="ARBA00023125"/>
    </source>
</evidence>
<evidence type="ECO:0000256" key="1">
    <source>
        <dbReference type="ARBA" id="ARBA00023015"/>
    </source>
</evidence>
<dbReference type="PRINTS" id="PR00035">
    <property type="entry name" value="HTHGNTR"/>
</dbReference>
<evidence type="ECO:0000256" key="3">
    <source>
        <dbReference type="ARBA" id="ARBA00023163"/>
    </source>
</evidence>
<dbReference type="SUPFAM" id="SSF46785">
    <property type="entry name" value="Winged helix' DNA-binding domain"/>
    <property type="match status" value="1"/>
</dbReference>
<organism evidence="6 7">
    <name type="scientific">Oceanimonas baumannii</name>
    <dbReference type="NCBI Taxonomy" id="129578"/>
    <lineage>
        <taxon>Bacteria</taxon>
        <taxon>Pseudomonadati</taxon>
        <taxon>Pseudomonadota</taxon>
        <taxon>Gammaproteobacteria</taxon>
        <taxon>Aeromonadales</taxon>
        <taxon>Aeromonadaceae</taxon>
        <taxon>Oceanimonas</taxon>
    </lineage>
</organism>
<dbReference type="NCBIfam" id="NF007442">
    <property type="entry name" value="PRK09990.1"/>
    <property type="match status" value="1"/>
</dbReference>
<dbReference type="Gene3D" id="1.10.10.10">
    <property type="entry name" value="Winged helix-like DNA-binding domain superfamily/Winged helix DNA-binding domain"/>
    <property type="match status" value="1"/>
</dbReference>
<dbReference type="Proteomes" id="UP000295058">
    <property type="component" value="Unassembled WGS sequence"/>
</dbReference>
<keyword evidence="7" id="KW-1185">Reference proteome</keyword>
<dbReference type="InterPro" id="IPR036390">
    <property type="entry name" value="WH_DNA-bd_sf"/>
</dbReference>
<accession>A0ABY2EUH1</accession>
<proteinExistence type="predicted"/>
<dbReference type="SUPFAM" id="SSF48008">
    <property type="entry name" value="GntR ligand-binding domain-like"/>
    <property type="match status" value="1"/>
</dbReference>
<dbReference type="PROSITE" id="PS50949">
    <property type="entry name" value="HTH_GNTR"/>
    <property type="match status" value="1"/>
</dbReference>
<dbReference type="PANTHER" id="PTHR43537:SF1">
    <property type="entry name" value="GLC OPERON TRANSCRIPTIONAL ACTIVATOR"/>
    <property type="match status" value="1"/>
</dbReference>
<keyword evidence="4" id="KW-0175">Coiled coil</keyword>
<feature type="coiled-coil region" evidence="4">
    <location>
        <begin position="221"/>
        <end position="248"/>
    </location>
</feature>
<dbReference type="PANTHER" id="PTHR43537">
    <property type="entry name" value="TRANSCRIPTIONAL REGULATOR, GNTR FAMILY"/>
    <property type="match status" value="1"/>
</dbReference>
<dbReference type="RefSeq" id="WP_243832904.1">
    <property type="nucleotide sequence ID" value="NZ_NQJF01000019.1"/>
</dbReference>
<dbReference type="Gene3D" id="1.20.120.530">
    <property type="entry name" value="GntR ligand-binding domain-like"/>
    <property type="match status" value="1"/>
</dbReference>
<dbReference type="InterPro" id="IPR011711">
    <property type="entry name" value="GntR_C"/>
</dbReference>
<dbReference type="SMART" id="SM00345">
    <property type="entry name" value="HTH_GNTR"/>
    <property type="match status" value="1"/>
</dbReference>
<dbReference type="EMBL" id="SODO01000020">
    <property type="protein sequence ID" value="TDW54381.1"/>
    <property type="molecule type" value="Genomic_DNA"/>
</dbReference>
<dbReference type="Pfam" id="PF07729">
    <property type="entry name" value="FCD"/>
    <property type="match status" value="1"/>
</dbReference>
<evidence type="ECO:0000313" key="7">
    <source>
        <dbReference type="Proteomes" id="UP000295058"/>
    </source>
</evidence>
<keyword evidence="3" id="KW-0804">Transcription</keyword>
<sequence>MVEPISTAGEPISSAIARRLEQLILDGTLLPGKKIPSERQLSERLGVSRTILREALKELRGRGLIETRQGQGSVVTGLVPRQDTDSPLAYLFNDHPRTLYDLLEVRELLEGQAAYMAATRGTEQDFHRITHAFNAIDQAPPAQANPMAAARLDHAFHQSICEASHNPVLVHTLQSLMQLMLNTVLASVNNLYHRGPYKEQIDRHHRQIYHAVIGRRPEWARKAAIAHIRNIRERLLEIEQEEQRLDRSGGWERTLMGKKPTTD</sequence>
<dbReference type="InterPro" id="IPR036388">
    <property type="entry name" value="WH-like_DNA-bd_sf"/>
</dbReference>
<evidence type="ECO:0000256" key="4">
    <source>
        <dbReference type="SAM" id="Coils"/>
    </source>
</evidence>